<evidence type="ECO:0000313" key="3">
    <source>
        <dbReference type="Proteomes" id="UP001235513"/>
    </source>
</evidence>
<comment type="caution">
    <text evidence="2">The sequence shown here is derived from an EMBL/GenBank/DDBJ whole genome shotgun (WGS) entry which is preliminary data.</text>
</comment>
<keyword evidence="1" id="KW-0472">Membrane</keyword>
<organism evidence="2 3">
    <name type="scientific">Chryseobacterium lathyri</name>
    <dbReference type="NCBI Taxonomy" id="395933"/>
    <lineage>
        <taxon>Bacteria</taxon>
        <taxon>Pseudomonadati</taxon>
        <taxon>Bacteroidota</taxon>
        <taxon>Flavobacteriia</taxon>
        <taxon>Flavobacteriales</taxon>
        <taxon>Weeksellaceae</taxon>
        <taxon>Chryseobacterium group</taxon>
        <taxon>Chryseobacterium</taxon>
    </lineage>
</organism>
<name>A0ABT9SL70_9FLAO</name>
<dbReference type="EMBL" id="JAUSRL010000002">
    <property type="protein sequence ID" value="MDP9959742.1"/>
    <property type="molecule type" value="Genomic_DNA"/>
</dbReference>
<sequence>MSEMFQNIKSCAAPPDRLLAFQMFIKSMISFFLYLKQIMFGKANKSTIFIFIKENTDYAD</sequence>
<keyword evidence="1" id="KW-1133">Transmembrane helix</keyword>
<dbReference type="Proteomes" id="UP001235513">
    <property type="component" value="Unassembled WGS sequence"/>
</dbReference>
<keyword evidence="3" id="KW-1185">Reference proteome</keyword>
<reference evidence="2 3" key="1">
    <citation type="submission" date="2023-07" db="EMBL/GenBank/DDBJ databases">
        <title>Sorghum-associated microbial communities from plants grown in Nebraska, USA.</title>
        <authorList>
            <person name="Schachtman D."/>
        </authorList>
    </citation>
    <scope>NUCLEOTIDE SEQUENCE [LARGE SCALE GENOMIC DNA]</scope>
    <source>
        <strain evidence="2 3">CC351</strain>
    </source>
</reference>
<accession>A0ABT9SL70</accession>
<proteinExistence type="predicted"/>
<evidence type="ECO:0000256" key="1">
    <source>
        <dbReference type="SAM" id="Phobius"/>
    </source>
</evidence>
<feature type="transmembrane region" description="Helical" evidence="1">
    <location>
        <begin position="18"/>
        <end position="35"/>
    </location>
</feature>
<gene>
    <name evidence="2" type="ORF">J2T04_001621</name>
</gene>
<protein>
    <submittedName>
        <fullName evidence="2">Uncharacterized protein</fullName>
    </submittedName>
</protein>
<keyword evidence="1" id="KW-0812">Transmembrane</keyword>
<evidence type="ECO:0000313" key="2">
    <source>
        <dbReference type="EMBL" id="MDP9959742.1"/>
    </source>
</evidence>